<accession>A0AAV3XW03</accession>
<sequence>MDTVFCGLTTTVIFFVAFAAYASFVPGITVYGYTPCSGDQASDQARDMARDQARDQASDQARDMAREQSRDQARDQAIGYPQVFSYKGRKRTEVF</sequence>
<evidence type="ECO:0000256" key="1">
    <source>
        <dbReference type="SAM" id="MobiDB-lite"/>
    </source>
</evidence>
<protein>
    <submittedName>
        <fullName evidence="2">Large tegument protein deneddylase</fullName>
    </submittedName>
</protein>
<dbReference type="Proteomes" id="UP000735302">
    <property type="component" value="Unassembled WGS sequence"/>
</dbReference>
<gene>
    <name evidence="2" type="ORF">PoB_000053700</name>
</gene>
<dbReference type="EMBL" id="BLXT01000055">
    <property type="protein sequence ID" value="GFN74031.1"/>
    <property type="molecule type" value="Genomic_DNA"/>
</dbReference>
<keyword evidence="3" id="KW-1185">Reference proteome</keyword>
<feature type="compositionally biased region" description="Basic and acidic residues" evidence="1">
    <location>
        <begin position="44"/>
        <end position="74"/>
    </location>
</feature>
<organism evidence="2 3">
    <name type="scientific">Plakobranchus ocellatus</name>
    <dbReference type="NCBI Taxonomy" id="259542"/>
    <lineage>
        <taxon>Eukaryota</taxon>
        <taxon>Metazoa</taxon>
        <taxon>Spiralia</taxon>
        <taxon>Lophotrochozoa</taxon>
        <taxon>Mollusca</taxon>
        <taxon>Gastropoda</taxon>
        <taxon>Heterobranchia</taxon>
        <taxon>Euthyneura</taxon>
        <taxon>Panpulmonata</taxon>
        <taxon>Sacoglossa</taxon>
        <taxon>Placobranchoidea</taxon>
        <taxon>Plakobranchidae</taxon>
        <taxon>Plakobranchus</taxon>
    </lineage>
</organism>
<comment type="caution">
    <text evidence="2">The sequence shown here is derived from an EMBL/GenBank/DDBJ whole genome shotgun (WGS) entry which is preliminary data.</text>
</comment>
<proteinExistence type="predicted"/>
<evidence type="ECO:0000313" key="2">
    <source>
        <dbReference type="EMBL" id="GFN74031.1"/>
    </source>
</evidence>
<name>A0AAV3XW03_9GAST</name>
<dbReference type="AlphaFoldDB" id="A0AAV3XW03"/>
<feature type="region of interest" description="Disordered" evidence="1">
    <location>
        <begin position="39"/>
        <end position="80"/>
    </location>
</feature>
<evidence type="ECO:0000313" key="3">
    <source>
        <dbReference type="Proteomes" id="UP000735302"/>
    </source>
</evidence>
<reference evidence="2 3" key="1">
    <citation type="journal article" date="2021" name="Elife">
        <title>Chloroplast acquisition without the gene transfer in kleptoplastic sea slugs, Plakobranchus ocellatus.</title>
        <authorList>
            <person name="Maeda T."/>
            <person name="Takahashi S."/>
            <person name="Yoshida T."/>
            <person name="Shimamura S."/>
            <person name="Takaki Y."/>
            <person name="Nagai Y."/>
            <person name="Toyoda A."/>
            <person name="Suzuki Y."/>
            <person name="Arimoto A."/>
            <person name="Ishii H."/>
            <person name="Satoh N."/>
            <person name="Nishiyama T."/>
            <person name="Hasebe M."/>
            <person name="Maruyama T."/>
            <person name="Minagawa J."/>
            <person name="Obokata J."/>
            <person name="Shigenobu S."/>
        </authorList>
    </citation>
    <scope>NUCLEOTIDE SEQUENCE [LARGE SCALE GENOMIC DNA]</scope>
</reference>